<dbReference type="Pfam" id="PF04290">
    <property type="entry name" value="DctQ"/>
    <property type="match status" value="1"/>
</dbReference>
<evidence type="ECO:0000256" key="4">
    <source>
        <dbReference type="ARBA" id="ARBA00022519"/>
    </source>
</evidence>
<dbReference type="InterPro" id="IPR007387">
    <property type="entry name" value="TRAP_DctQ"/>
</dbReference>
<sequence>MDTKKILSNLDLALAGVAFVILIVVTFGGVIMRYILSSPLAWAEEVQLWMFLWITFLGAGAAFRYGSHVAVEIVYEILPVKVKHVMDYINYIIVMLILLYLMFLGFDLLALMAKIGKTTAILRIPTMFINAVIPICCLIMMVSFTYTNRALFKKGQWQKEHDAKAAELAANNAAGAAIAAEEQGTASANTSSSVQAETNDSTPAEKRI</sequence>
<evidence type="ECO:0000256" key="3">
    <source>
        <dbReference type="ARBA" id="ARBA00022475"/>
    </source>
</evidence>
<evidence type="ECO:0000313" key="13">
    <source>
        <dbReference type="Proteomes" id="UP000886829"/>
    </source>
</evidence>
<keyword evidence="4 9" id="KW-0997">Cell inner membrane</keyword>
<protein>
    <recommendedName>
        <fullName evidence="9">TRAP transporter small permease protein</fullName>
    </recommendedName>
</protein>
<evidence type="ECO:0000313" key="12">
    <source>
        <dbReference type="EMBL" id="HIX56254.1"/>
    </source>
</evidence>
<feature type="transmembrane region" description="Helical" evidence="9">
    <location>
        <begin position="48"/>
        <end position="67"/>
    </location>
</feature>
<evidence type="ECO:0000256" key="1">
    <source>
        <dbReference type="ARBA" id="ARBA00004429"/>
    </source>
</evidence>
<evidence type="ECO:0000256" key="5">
    <source>
        <dbReference type="ARBA" id="ARBA00022692"/>
    </source>
</evidence>
<keyword evidence="6 9" id="KW-1133">Transmembrane helix</keyword>
<evidence type="ECO:0000256" key="8">
    <source>
        <dbReference type="ARBA" id="ARBA00038436"/>
    </source>
</evidence>
<reference evidence="12" key="1">
    <citation type="journal article" date="2021" name="PeerJ">
        <title>Extensive microbial diversity within the chicken gut microbiome revealed by metagenomics and culture.</title>
        <authorList>
            <person name="Gilroy R."/>
            <person name="Ravi A."/>
            <person name="Getino M."/>
            <person name="Pursley I."/>
            <person name="Horton D.L."/>
            <person name="Alikhan N.F."/>
            <person name="Baker D."/>
            <person name="Gharbi K."/>
            <person name="Hall N."/>
            <person name="Watson M."/>
            <person name="Adriaenssens E.M."/>
            <person name="Foster-Nyarko E."/>
            <person name="Jarju S."/>
            <person name="Secka A."/>
            <person name="Antonio M."/>
            <person name="Oren A."/>
            <person name="Chaudhuri R.R."/>
            <person name="La Ragione R."/>
            <person name="Hildebrand F."/>
            <person name="Pallen M.J."/>
        </authorList>
    </citation>
    <scope>NUCLEOTIDE SEQUENCE</scope>
    <source>
        <strain evidence="12">USASDec5-558</strain>
    </source>
</reference>
<dbReference type="InterPro" id="IPR055348">
    <property type="entry name" value="DctQ"/>
</dbReference>
<comment type="subunit">
    <text evidence="9">The complex comprises the extracytoplasmic solute receptor protein and the two transmembrane proteins.</text>
</comment>
<evidence type="ECO:0000256" key="9">
    <source>
        <dbReference type="RuleBase" id="RU369079"/>
    </source>
</evidence>
<evidence type="ECO:0000259" key="11">
    <source>
        <dbReference type="Pfam" id="PF04290"/>
    </source>
</evidence>
<reference evidence="12" key="2">
    <citation type="submission" date="2021-04" db="EMBL/GenBank/DDBJ databases">
        <authorList>
            <person name="Gilroy R."/>
        </authorList>
    </citation>
    <scope>NUCLEOTIDE SEQUENCE</scope>
    <source>
        <strain evidence="12">USASDec5-558</strain>
    </source>
</reference>
<keyword evidence="2 9" id="KW-0813">Transport</keyword>
<gene>
    <name evidence="12" type="ORF">H9850_02125</name>
</gene>
<feature type="transmembrane region" description="Helical" evidence="9">
    <location>
        <begin position="124"/>
        <end position="146"/>
    </location>
</feature>
<keyword evidence="7 9" id="KW-0472">Membrane</keyword>
<evidence type="ECO:0000256" key="10">
    <source>
        <dbReference type="SAM" id="MobiDB-lite"/>
    </source>
</evidence>
<feature type="compositionally biased region" description="Polar residues" evidence="10">
    <location>
        <begin position="189"/>
        <end position="202"/>
    </location>
</feature>
<evidence type="ECO:0000256" key="6">
    <source>
        <dbReference type="ARBA" id="ARBA00022989"/>
    </source>
</evidence>
<evidence type="ECO:0000256" key="7">
    <source>
        <dbReference type="ARBA" id="ARBA00023136"/>
    </source>
</evidence>
<name>A0A9D1WC93_9GAMM</name>
<feature type="transmembrane region" description="Helical" evidence="9">
    <location>
        <begin position="12"/>
        <end position="36"/>
    </location>
</feature>
<accession>A0A9D1WC93</accession>
<dbReference type="GO" id="GO:0005886">
    <property type="term" value="C:plasma membrane"/>
    <property type="evidence" value="ECO:0007669"/>
    <property type="project" value="UniProtKB-SubCell"/>
</dbReference>
<evidence type="ECO:0000256" key="2">
    <source>
        <dbReference type="ARBA" id="ARBA00022448"/>
    </source>
</evidence>
<comment type="subcellular location">
    <subcellularLocation>
        <location evidence="1 9">Cell inner membrane</location>
        <topology evidence="1 9">Multi-pass membrane protein</topology>
    </subcellularLocation>
</comment>
<feature type="transmembrane region" description="Helical" evidence="9">
    <location>
        <begin position="88"/>
        <end position="112"/>
    </location>
</feature>
<comment type="caution">
    <text evidence="12">The sequence shown here is derived from an EMBL/GenBank/DDBJ whole genome shotgun (WGS) entry which is preliminary data.</text>
</comment>
<dbReference type="Proteomes" id="UP000886829">
    <property type="component" value="Unassembled WGS sequence"/>
</dbReference>
<dbReference type="AlphaFoldDB" id="A0A9D1WC93"/>
<proteinExistence type="inferred from homology"/>
<dbReference type="GO" id="GO:0022857">
    <property type="term" value="F:transmembrane transporter activity"/>
    <property type="evidence" value="ECO:0007669"/>
    <property type="project" value="UniProtKB-UniRule"/>
</dbReference>
<comment type="similarity">
    <text evidence="8 9">Belongs to the TRAP transporter small permease family.</text>
</comment>
<comment type="function">
    <text evidence="9">Part of the tripartite ATP-independent periplasmic (TRAP) transport system.</text>
</comment>
<keyword evidence="5 9" id="KW-0812">Transmembrane</keyword>
<feature type="domain" description="Tripartite ATP-independent periplasmic transporters DctQ component" evidence="11">
    <location>
        <begin position="22"/>
        <end position="144"/>
    </location>
</feature>
<feature type="region of interest" description="Disordered" evidence="10">
    <location>
        <begin position="180"/>
        <end position="208"/>
    </location>
</feature>
<dbReference type="PANTHER" id="PTHR35011">
    <property type="entry name" value="2,3-DIKETO-L-GULONATE TRAP TRANSPORTER SMALL PERMEASE PROTEIN YIAM"/>
    <property type="match status" value="1"/>
</dbReference>
<organism evidence="12 13">
    <name type="scientific">Candidatus Anaerobiospirillum pullistercoris</name>
    <dbReference type="NCBI Taxonomy" id="2838452"/>
    <lineage>
        <taxon>Bacteria</taxon>
        <taxon>Pseudomonadati</taxon>
        <taxon>Pseudomonadota</taxon>
        <taxon>Gammaproteobacteria</taxon>
        <taxon>Aeromonadales</taxon>
        <taxon>Succinivibrionaceae</taxon>
        <taxon>Anaerobiospirillum</taxon>
    </lineage>
</organism>
<dbReference type="EMBL" id="DXEV01000040">
    <property type="protein sequence ID" value="HIX56254.1"/>
    <property type="molecule type" value="Genomic_DNA"/>
</dbReference>
<keyword evidence="3" id="KW-1003">Cell membrane</keyword>